<sequence>MSTILNSLDFTDLLKAYLNSNVQLPDATDLAGHEFCGDRWRLKFSSGGERWEQTVDLEDLLVWLWTQNLKASPGISV</sequence>
<reference evidence="1 2" key="1">
    <citation type="submission" date="2020-08" db="EMBL/GenBank/DDBJ databases">
        <title>Functional genomics of gut bacteria from endangered species of beetles.</title>
        <authorList>
            <person name="Carlos-Shanley C."/>
        </authorList>
    </citation>
    <scope>NUCLEOTIDE SEQUENCE [LARGE SCALE GENOMIC DNA]</scope>
    <source>
        <strain evidence="1 2">S00179</strain>
    </source>
</reference>
<protein>
    <submittedName>
        <fullName evidence="1">Uncharacterized protein</fullName>
    </submittedName>
</protein>
<dbReference type="EMBL" id="JACHLI010000001">
    <property type="protein sequence ID" value="MBB4861444.1"/>
    <property type="molecule type" value="Genomic_DNA"/>
</dbReference>
<dbReference type="RefSeq" id="WP_184585708.1">
    <property type="nucleotide sequence ID" value="NZ_JACHLI010000001.1"/>
</dbReference>
<dbReference type="AlphaFoldDB" id="A0A7W7KFM0"/>
<organism evidence="1 2">
    <name type="scientific">Pseudomonas nitroreducens</name>
    <dbReference type="NCBI Taxonomy" id="46680"/>
    <lineage>
        <taxon>Bacteria</taxon>
        <taxon>Pseudomonadati</taxon>
        <taxon>Pseudomonadota</taxon>
        <taxon>Gammaproteobacteria</taxon>
        <taxon>Pseudomonadales</taxon>
        <taxon>Pseudomonadaceae</taxon>
        <taxon>Pseudomonas</taxon>
    </lineage>
</organism>
<evidence type="ECO:0000313" key="1">
    <source>
        <dbReference type="EMBL" id="MBB4861444.1"/>
    </source>
</evidence>
<proteinExistence type="predicted"/>
<name>A0A7W7KFM0_PSENT</name>
<evidence type="ECO:0000313" key="2">
    <source>
        <dbReference type="Proteomes" id="UP000566995"/>
    </source>
</evidence>
<comment type="caution">
    <text evidence="1">The sequence shown here is derived from an EMBL/GenBank/DDBJ whole genome shotgun (WGS) entry which is preliminary data.</text>
</comment>
<gene>
    <name evidence="1" type="ORF">HNP46_000255</name>
</gene>
<accession>A0A7W7KFM0</accession>
<dbReference type="Proteomes" id="UP000566995">
    <property type="component" value="Unassembled WGS sequence"/>
</dbReference>